<protein>
    <submittedName>
        <fullName evidence="2">GreA/GreB family elongation factor</fullName>
    </submittedName>
</protein>
<dbReference type="InterPro" id="IPR001437">
    <property type="entry name" value="Tscrpt_elong_fac_GreA/B_C"/>
</dbReference>
<keyword evidence="2" id="KW-0251">Elongation factor</keyword>
<proteinExistence type="predicted"/>
<dbReference type="InterPro" id="IPR036953">
    <property type="entry name" value="GreA/GreB_C_sf"/>
</dbReference>
<dbReference type="PANTHER" id="PTHR30437:SF5">
    <property type="entry name" value="REGULATOR OF NUCLEOSIDE DIPHOSPHATE KINASE"/>
    <property type="match status" value="1"/>
</dbReference>
<dbReference type="RefSeq" id="WP_382172439.1">
    <property type="nucleotide sequence ID" value="NZ_JBHRXX010000002.1"/>
</dbReference>
<keyword evidence="3" id="KW-1185">Reference proteome</keyword>
<dbReference type="SUPFAM" id="SSF54534">
    <property type="entry name" value="FKBP-like"/>
    <property type="match status" value="1"/>
</dbReference>
<name>A0ABV7W0L0_9BURK</name>
<reference evidence="3" key="1">
    <citation type="journal article" date="2019" name="Int. J. Syst. Evol. Microbiol.">
        <title>The Global Catalogue of Microorganisms (GCM) 10K type strain sequencing project: providing services to taxonomists for standard genome sequencing and annotation.</title>
        <authorList>
            <consortium name="The Broad Institute Genomics Platform"/>
            <consortium name="The Broad Institute Genome Sequencing Center for Infectious Disease"/>
            <person name="Wu L."/>
            <person name="Ma J."/>
        </authorList>
    </citation>
    <scope>NUCLEOTIDE SEQUENCE [LARGE SCALE GENOMIC DNA]</scope>
    <source>
        <strain evidence="3">KCTC 42501</strain>
    </source>
</reference>
<dbReference type="Proteomes" id="UP001595729">
    <property type="component" value="Unassembled WGS sequence"/>
</dbReference>
<keyword evidence="2" id="KW-0648">Protein biosynthesis</keyword>
<dbReference type="Pfam" id="PF01272">
    <property type="entry name" value="GreA_GreB"/>
    <property type="match status" value="1"/>
</dbReference>
<evidence type="ECO:0000313" key="2">
    <source>
        <dbReference type="EMBL" id="MFC3683354.1"/>
    </source>
</evidence>
<accession>A0ABV7W0L0</accession>
<dbReference type="GO" id="GO:0003746">
    <property type="term" value="F:translation elongation factor activity"/>
    <property type="evidence" value="ECO:0007669"/>
    <property type="project" value="UniProtKB-KW"/>
</dbReference>
<gene>
    <name evidence="2" type="ORF">ACFOPI_07090</name>
</gene>
<dbReference type="InterPro" id="IPR023459">
    <property type="entry name" value="Tscrpt_elong_fac_GreA/B_fam"/>
</dbReference>
<organism evidence="2 3">
    <name type="scientific">Hydrogenophaga luteola</name>
    <dbReference type="NCBI Taxonomy" id="1591122"/>
    <lineage>
        <taxon>Bacteria</taxon>
        <taxon>Pseudomonadati</taxon>
        <taxon>Pseudomonadota</taxon>
        <taxon>Betaproteobacteria</taxon>
        <taxon>Burkholderiales</taxon>
        <taxon>Comamonadaceae</taxon>
        <taxon>Hydrogenophaga</taxon>
    </lineage>
</organism>
<evidence type="ECO:0000259" key="1">
    <source>
        <dbReference type="Pfam" id="PF01272"/>
    </source>
</evidence>
<dbReference type="Gene3D" id="3.10.50.30">
    <property type="entry name" value="Transcription elongation factor, GreA/GreB, C-terminal domain"/>
    <property type="match status" value="1"/>
</dbReference>
<feature type="domain" description="Transcription elongation factor GreA/GreB C-terminal" evidence="1">
    <location>
        <begin position="47"/>
        <end position="121"/>
    </location>
</feature>
<comment type="caution">
    <text evidence="2">The sequence shown here is derived from an EMBL/GenBank/DDBJ whole genome shotgun (WGS) entry which is preliminary data.</text>
</comment>
<dbReference type="EMBL" id="JBHRXX010000002">
    <property type="protein sequence ID" value="MFC3683354.1"/>
    <property type="molecule type" value="Genomic_DNA"/>
</dbReference>
<dbReference type="PANTHER" id="PTHR30437">
    <property type="entry name" value="TRANSCRIPTION ELONGATION FACTOR GREA"/>
    <property type="match status" value="1"/>
</dbReference>
<evidence type="ECO:0000313" key="3">
    <source>
        <dbReference type="Proteomes" id="UP001595729"/>
    </source>
</evidence>
<sequence>MSLFSRGDRVVTELDFVRLTKLGAARWPDGLSDALELAEQVPSPAVPANVVTMYSQVRILEDGAREPKTLTVCYPHDAEPAQGFVSVLSPVGASLLGLRVGARARWTTPQGEARSAKIQSILFQPEASGDYTT</sequence>